<accession>A0A0J7JVZ4</accession>
<dbReference type="Proteomes" id="UP000036403">
    <property type="component" value="Unassembled WGS sequence"/>
</dbReference>
<evidence type="ECO:0000256" key="1">
    <source>
        <dbReference type="SAM" id="MobiDB-lite"/>
    </source>
</evidence>
<name>A0A0J7JVZ4_LASNI</name>
<dbReference type="PaxDb" id="67767-A0A0J7JVZ4"/>
<reference evidence="2 3" key="1">
    <citation type="submission" date="2015-04" db="EMBL/GenBank/DDBJ databases">
        <title>Lasius niger genome sequencing.</title>
        <authorList>
            <person name="Konorov E.A."/>
            <person name="Nikitin M.A."/>
            <person name="Kirill M.V."/>
            <person name="Chang P."/>
        </authorList>
    </citation>
    <scope>NUCLEOTIDE SEQUENCE [LARGE SCALE GENOMIC DNA]</scope>
    <source>
        <tissue evidence="2">Whole</tissue>
    </source>
</reference>
<organism evidence="2 3">
    <name type="scientific">Lasius niger</name>
    <name type="common">Black garden ant</name>
    <dbReference type="NCBI Taxonomy" id="67767"/>
    <lineage>
        <taxon>Eukaryota</taxon>
        <taxon>Metazoa</taxon>
        <taxon>Ecdysozoa</taxon>
        <taxon>Arthropoda</taxon>
        <taxon>Hexapoda</taxon>
        <taxon>Insecta</taxon>
        <taxon>Pterygota</taxon>
        <taxon>Neoptera</taxon>
        <taxon>Endopterygota</taxon>
        <taxon>Hymenoptera</taxon>
        <taxon>Apocrita</taxon>
        <taxon>Aculeata</taxon>
        <taxon>Formicoidea</taxon>
        <taxon>Formicidae</taxon>
        <taxon>Formicinae</taxon>
        <taxon>Lasius</taxon>
        <taxon>Lasius</taxon>
    </lineage>
</organism>
<proteinExistence type="predicted"/>
<feature type="region of interest" description="Disordered" evidence="1">
    <location>
        <begin position="117"/>
        <end position="148"/>
    </location>
</feature>
<sequence>MLRYLPLQDKYPILRSLLLSSEKKDPAAAMITYSRYMYAIKRSTGVSLVCPMCNEDDVRRSPVVYRTHVYTIHKLRKKSICVWCLRNVLDGAMSHLDHQYPCFLRRCDIETFCVSSSPPPPRSLVGPTTTAAAHDSTTSAIEPSDHDDDRVVIRVKRELSETELEGGGEDEMDDGCEKKRKRRTKKRMKTKDDRSEPDQVAVVDSASAPRGVVVVPSPTMAEETTNLKWLVGVYQRRIEKK</sequence>
<keyword evidence="3" id="KW-1185">Reference proteome</keyword>
<dbReference type="EMBL" id="LBMM01029322">
    <property type="protein sequence ID" value="KMQ82011.1"/>
    <property type="molecule type" value="Genomic_DNA"/>
</dbReference>
<protein>
    <submittedName>
        <fullName evidence="2">Bromodomain-containing protein 7-like protein</fullName>
    </submittedName>
</protein>
<comment type="caution">
    <text evidence="2">The sequence shown here is derived from an EMBL/GenBank/DDBJ whole genome shotgun (WGS) entry which is preliminary data.</text>
</comment>
<feature type="non-terminal residue" evidence="2">
    <location>
        <position position="241"/>
    </location>
</feature>
<feature type="compositionally biased region" description="Low complexity" evidence="1">
    <location>
        <begin position="128"/>
        <end position="140"/>
    </location>
</feature>
<gene>
    <name evidence="2" type="ORF">RF55_24488</name>
</gene>
<evidence type="ECO:0000313" key="3">
    <source>
        <dbReference type="Proteomes" id="UP000036403"/>
    </source>
</evidence>
<feature type="compositionally biased region" description="Basic residues" evidence="1">
    <location>
        <begin position="178"/>
        <end position="189"/>
    </location>
</feature>
<feature type="compositionally biased region" description="Acidic residues" evidence="1">
    <location>
        <begin position="161"/>
        <end position="174"/>
    </location>
</feature>
<dbReference type="AlphaFoldDB" id="A0A0J7JVZ4"/>
<evidence type="ECO:0000313" key="2">
    <source>
        <dbReference type="EMBL" id="KMQ82011.1"/>
    </source>
</evidence>
<feature type="region of interest" description="Disordered" evidence="1">
    <location>
        <begin position="160"/>
        <end position="201"/>
    </location>
</feature>